<evidence type="ECO:0000313" key="2">
    <source>
        <dbReference type="EMBL" id="KAH3834326.1"/>
    </source>
</evidence>
<keyword evidence="3" id="KW-1185">Reference proteome</keyword>
<dbReference type="Proteomes" id="UP000828390">
    <property type="component" value="Unassembled WGS sequence"/>
</dbReference>
<dbReference type="EMBL" id="JAIWYP010000004">
    <property type="protein sequence ID" value="KAH3834326.1"/>
    <property type="molecule type" value="Genomic_DNA"/>
</dbReference>
<reference evidence="2" key="1">
    <citation type="journal article" date="2019" name="bioRxiv">
        <title>The Genome of the Zebra Mussel, Dreissena polymorpha: A Resource for Invasive Species Research.</title>
        <authorList>
            <person name="McCartney M.A."/>
            <person name="Auch B."/>
            <person name="Kono T."/>
            <person name="Mallez S."/>
            <person name="Zhang Y."/>
            <person name="Obille A."/>
            <person name="Becker A."/>
            <person name="Abrahante J.E."/>
            <person name="Garbe J."/>
            <person name="Badalamenti J.P."/>
            <person name="Herman A."/>
            <person name="Mangelson H."/>
            <person name="Liachko I."/>
            <person name="Sullivan S."/>
            <person name="Sone E.D."/>
            <person name="Koren S."/>
            <person name="Silverstein K.A.T."/>
            <person name="Beckman K.B."/>
            <person name="Gohl D.M."/>
        </authorList>
    </citation>
    <scope>NUCLEOTIDE SEQUENCE</scope>
    <source>
        <strain evidence="2">Duluth1</strain>
        <tissue evidence="2">Whole animal</tissue>
    </source>
</reference>
<sequence length="596" mass="68164">MVLIYHVFQQTVTIFELSQAINTTNLQTKFHEVWAINVTSRVLTSKAAPPPCGHIFQQTETIFKLSLAIIKTNVQTKFHEDWTINVTPRVLTSKTALPPGGHVFLLILTIFKLNCRIQEINVLTKFHEDWTKNVTSRAFTCFHYIHIEKTAPPTGGHVFSPIWTIFKLVRDINETNVLIKFHDDWAKIVHYRMFTRNTAPSPGGHVFQWTGTIFELNQHIIKTKDIQNQLTKKHSTMKNAPPTGKQALPCFSSNCHGTTFKLVQNIIGKNLLTKFHDDRTINMASRVLTKKIAMPPWRPCFSTNRNHFRTHPRYHWDEDRTINVASRVLTRKNAPPLVAMTNLLTKFHEDRKINVASRVLTRKNSLPPGSHVFQPTSIIFERIQDIIGVNLLTKFHEDRTINVASRVLTRFYYSLIRKNAPPLGSHVFQANVTIFELIQDIIETNLPIKFHEDWTINVASRVFTRKTAAPPGGHVFSPIWTIFKLVRDINETNVLTKFHDDWAKIVTSRVFTRNTAPPPGGHLHKDWASNVTSTVFTSFELSRGINGTNALNKFHEDQTINVASRVFTRQMLTTDDARRTKSDHKSSPGALCAQVS</sequence>
<dbReference type="AlphaFoldDB" id="A0A9D4K7K4"/>
<proteinExistence type="predicted"/>
<gene>
    <name evidence="2" type="ORF">DPMN_107649</name>
</gene>
<accession>A0A9D4K7K4</accession>
<evidence type="ECO:0000313" key="3">
    <source>
        <dbReference type="Proteomes" id="UP000828390"/>
    </source>
</evidence>
<organism evidence="2 3">
    <name type="scientific">Dreissena polymorpha</name>
    <name type="common">Zebra mussel</name>
    <name type="synonym">Mytilus polymorpha</name>
    <dbReference type="NCBI Taxonomy" id="45954"/>
    <lineage>
        <taxon>Eukaryota</taxon>
        <taxon>Metazoa</taxon>
        <taxon>Spiralia</taxon>
        <taxon>Lophotrochozoa</taxon>
        <taxon>Mollusca</taxon>
        <taxon>Bivalvia</taxon>
        <taxon>Autobranchia</taxon>
        <taxon>Heteroconchia</taxon>
        <taxon>Euheterodonta</taxon>
        <taxon>Imparidentia</taxon>
        <taxon>Neoheterodontei</taxon>
        <taxon>Myida</taxon>
        <taxon>Dreissenoidea</taxon>
        <taxon>Dreissenidae</taxon>
        <taxon>Dreissena</taxon>
    </lineage>
</organism>
<reference evidence="2" key="2">
    <citation type="submission" date="2020-11" db="EMBL/GenBank/DDBJ databases">
        <authorList>
            <person name="McCartney M.A."/>
            <person name="Auch B."/>
            <person name="Kono T."/>
            <person name="Mallez S."/>
            <person name="Becker A."/>
            <person name="Gohl D.M."/>
            <person name="Silverstein K.A.T."/>
            <person name="Koren S."/>
            <person name="Bechman K.B."/>
            <person name="Herman A."/>
            <person name="Abrahante J.E."/>
            <person name="Garbe J."/>
        </authorList>
    </citation>
    <scope>NUCLEOTIDE SEQUENCE</scope>
    <source>
        <strain evidence="2">Duluth1</strain>
        <tissue evidence="2">Whole animal</tissue>
    </source>
</reference>
<protein>
    <submittedName>
        <fullName evidence="2">Uncharacterized protein</fullName>
    </submittedName>
</protein>
<comment type="caution">
    <text evidence="2">The sequence shown here is derived from an EMBL/GenBank/DDBJ whole genome shotgun (WGS) entry which is preliminary data.</text>
</comment>
<feature type="compositionally biased region" description="Basic and acidic residues" evidence="1">
    <location>
        <begin position="575"/>
        <end position="586"/>
    </location>
</feature>
<evidence type="ECO:0000256" key="1">
    <source>
        <dbReference type="SAM" id="MobiDB-lite"/>
    </source>
</evidence>
<name>A0A9D4K7K4_DREPO</name>
<feature type="region of interest" description="Disordered" evidence="1">
    <location>
        <begin position="575"/>
        <end position="596"/>
    </location>
</feature>